<gene>
    <name evidence="1" type="ORF">GNY06_08650</name>
</gene>
<dbReference type="Proteomes" id="UP000553459">
    <property type="component" value="Unassembled WGS sequence"/>
</dbReference>
<dbReference type="AlphaFoldDB" id="A0A845PX63"/>
<accession>A0A845PX63</accession>
<protein>
    <submittedName>
        <fullName evidence="1">Uncharacterized protein</fullName>
    </submittedName>
</protein>
<comment type="caution">
    <text evidence="1">The sequence shown here is derived from an EMBL/GenBank/DDBJ whole genome shotgun (WGS) entry which is preliminary data.</text>
</comment>
<keyword evidence="2" id="KW-1185">Reference proteome</keyword>
<name>A0A845PX63_9FLAO</name>
<reference evidence="1 2" key="1">
    <citation type="submission" date="2019-11" db="EMBL/GenBank/DDBJ databases">
        <title>Characterization of Elizabethkingia argenteiflava sp. nov., isolated from inner surface of Soybean Pods.</title>
        <authorList>
            <person name="Mo S."/>
        </authorList>
    </citation>
    <scope>NUCLEOTIDE SEQUENCE [LARGE SCALE GENOMIC DNA]</scope>
    <source>
        <strain evidence="1 2">YB22</strain>
    </source>
</reference>
<sequence length="151" mass="17564">MKEKNSDIFKNVNENELISKFSQLENFKKKAHINNNARFNSPYSNSKDILNFLREKNKISEKNYNFLFKNLTEDSTLDNKLNSINHYLTKDDLSVEERKQIEIVKSIFVSSNEYWKKSANAKAAIDGDKRKERSVIVADAIGALIWWETGP</sequence>
<organism evidence="1 2">
    <name type="scientific">Elizabethkingia argenteiflava</name>
    <dbReference type="NCBI Taxonomy" id="2681556"/>
    <lineage>
        <taxon>Bacteria</taxon>
        <taxon>Pseudomonadati</taxon>
        <taxon>Bacteroidota</taxon>
        <taxon>Flavobacteriia</taxon>
        <taxon>Flavobacteriales</taxon>
        <taxon>Weeksellaceae</taxon>
        <taxon>Elizabethkingia</taxon>
    </lineage>
</organism>
<evidence type="ECO:0000313" key="1">
    <source>
        <dbReference type="EMBL" id="NAW51446.1"/>
    </source>
</evidence>
<proteinExistence type="predicted"/>
<dbReference type="RefSeq" id="WP_166519725.1">
    <property type="nucleotide sequence ID" value="NZ_JAAABJ010000534.1"/>
</dbReference>
<dbReference type="EMBL" id="JAAABJ010000534">
    <property type="protein sequence ID" value="NAW51446.1"/>
    <property type="molecule type" value="Genomic_DNA"/>
</dbReference>
<evidence type="ECO:0000313" key="2">
    <source>
        <dbReference type="Proteomes" id="UP000553459"/>
    </source>
</evidence>